<keyword evidence="1" id="KW-0175">Coiled coil</keyword>
<evidence type="ECO:0000313" key="4">
    <source>
        <dbReference type="Proteomes" id="UP001215151"/>
    </source>
</evidence>
<feature type="region of interest" description="Disordered" evidence="2">
    <location>
        <begin position="297"/>
        <end position="354"/>
    </location>
</feature>
<keyword evidence="4" id="KW-1185">Reference proteome</keyword>
<sequence length="919" mass="102110">MNYAFRASDPHPIYLDAGDSLSQAGPSTGQVAARPCHTDAAHQRIQAAIREVNKTEQDLRHQTVQKAAQEIDKVAEFMAYEPDCLLELVTAVAARWRGMLPTFAQLADKRNEVLTLKGKLRETEAARKAAVASTAKAEEIAANAVHTTEAVHEALEQTKGEMDALRAKLTRLEKSHKAELDAKQQVLSRLHDTLKALKEKESKQKDEIERLRREVQCNAELVREARQSQPQVVAPEAEMVPENQMIPPESQSSYSQWVGSEATYERVPANVSRKRKGSEDELVVLDDGEELPTDANTCRRRVSSSSLPKRSAALPISKTAAPQPPTFTSDWGLERPQQKKMKGSNPPITPSFPIALDRKGRALKVVQVGSNRKFDNHAAVENVCFHLARLATAVLRSWESVIPPNELAEHSVPDAKHDTAVAPSPCLTTRHHHRTRPRTWSSSSYPAVPTSPNISAVLKRLNSIRRTLFQSECITRRRHRHLHAVAIRNQMSTLKHNIRHQQAQLAALEKEVLRGPRPLPPGIFNSPPMSPAELDAATPPSSFTPRIARRSSYDALQGLAGPDSSLPLPRRDSDRKLFGEENGIREGIPTPSGSGNRSSSPTRTLSRIPVSSVADGQSSGNARALAEEDVGNMSQSSHHLSVSQSSMGGSSPRRASFAPGNTTKVLADLQAGVLNAKNALENTKAQLRVSQRQVSQLTRQTEDLKEVRERLRLENEGLNNVVARKERLLQEVLERARKAEAEVVSLKAQLKNETSTSKKTIREMEASLTESTARTQKAEREYVVLRDSLNRLVESFKTDAVNLREEMHRREEKLKTEAEEMGRKYRLLLEQIKKEREEGGEGIGELRRLTRENERIGKEIEEGLREEMRQLRAEVDRSTKESEEATQTAKDLAAELGRLRRLMRQAGAAAAQAANNGPS</sequence>
<feature type="region of interest" description="Disordered" evidence="2">
    <location>
        <begin position="517"/>
        <end position="546"/>
    </location>
</feature>
<feature type="coiled-coil region" evidence="1">
    <location>
        <begin position="666"/>
        <end position="902"/>
    </location>
</feature>
<evidence type="ECO:0000256" key="1">
    <source>
        <dbReference type="SAM" id="Coils"/>
    </source>
</evidence>
<name>A0AAD7XFK9_9APHY</name>
<dbReference type="PANTHER" id="PTHR23159">
    <property type="entry name" value="CENTROSOMAL PROTEIN 2"/>
    <property type="match status" value="1"/>
</dbReference>
<evidence type="ECO:0000313" key="3">
    <source>
        <dbReference type="EMBL" id="KAJ8496053.1"/>
    </source>
</evidence>
<protein>
    <submittedName>
        <fullName evidence="3">Uncharacterized protein</fullName>
    </submittedName>
</protein>
<feature type="region of interest" description="Disordered" evidence="2">
    <location>
        <begin position="417"/>
        <end position="446"/>
    </location>
</feature>
<feature type="coiled-coil region" evidence="1">
    <location>
        <begin position="155"/>
        <end position="228"/>
    </location>
</feature>
<dbReference type="PANTHER" id="PTHR23159:SF60">
    <property type="entry name" value="SPINDLE ASSEMBLY ABNORMAL PROTEIN 4"/>
    <property type="match status" value="1"/>
</dbReference>
<evidence type="ECO:0000256" key="2">
    <source>
        <dbReference type="SAM" id="MobiDB-lite"/>
    </source>
</evidence>
<reference evidence="3" key="1">
    <citation type="submission" date="2022-11" db="EMBL/GenBank/DDBJ databases">
        <title>Genome Sequence of Cubamyces cubensis.</title>
        <authorList>
            <person name="Buettner E."/>
        </authorList>
    </citation>
    <scope>NUCLEOTIDE SEQUENCE</scope>
    <source>
        <strain evidence="3">MPL-01</strain>
    </source>
</reference>
<feature type="compositionally biased region" description="Basic and acidic residues" evidence="2">
    <location>
        <begin position="569"/>
        <end position="584"/>
    </location>
</feature>
<feature type="compositionally biased region" description="Polar residues" evidence="2">
    <location>
        <begin position="591"/>
        <end position="605"/>
    </location>
</feature>
<feature type="compositionally biased region" description="Low complexity" evidence="2">
    <location>
        <begin position="634"/>
        <end position="651"/>
    </location>
</feature>
<accession>A0AAD7XFK9</accession>
<proteinExistence type="predicted"/>
<comment type="caution">
    <text evidence="3">The sequence shown here is derived from an EMBL/GenBank/DDBJ whole genome shotgun (WGS) entry which is preliminary data.</text>
</comment>
<dbReference type="AlphaFoldDB" id="A0AAD7XFK9"/>
<dbReference type="Proteomes" id="UP001215151">
    <property type="component" value="Unassembled WGS sequence"/>
</dbReference>
<dbReference type="EMBL" id="JAPEVG010000018">
    <property type="protein sequence ID" value="KAJ8496053.1"/>
    <property type="molecule type" value="Genomic_DNA"/>
</dbReference>
<gene>
    <name evidence="3" type="ORF">ONZ51_g1363</name>
</gene>
<organism evidence="3 4">
    <name type="scientific">Trametes cubensis</name>
    <dbReference type="NCBI Taxonomy" id="1111947"/>
    <lineage>
        <taxon>Eukaryota</taxon>
        <taxon>Fungi</taxon>
        <taxon>Dikarya</taxon>
        <taxon>Basidiomycota</taxon>
        <taxon>Agaricomycotina</taxon>
        <taxon>Agaricomycetes</taxon>
        <taxon>Polyporales</taxon>
        <taxon>Polyporaceae</taxon>
        <taxon>Trametes</taxon>
    </lineage>
</organism>
<feature type="region of interest" description="Disordered" evidence="2">
    <location>
        <begin position="558"/>
        <end position="659"/>
    </location>
</feature>